<accession>A0ABP0NRZ0</accession>
<dbReference type="EMBL" id="CAXAMN010022117">
    <property type="protein sequence ID" value="CAK9066553.1"/>
    <property type="molecule type" value="Genomic_DNA"/>
</dbReference>
<keyword evidence="3" id="KW-1185">Reference proteome</keyword>
<organism evidence="2 3">
    <name type="scientific">Durusdinium trenchii</name>
    <dbReference type="NCBI Taxonomy" id="1381693"/>
    <lineage>
        <taxon>Eukaryota</taxon>
        <taxon>Sar</taxon>
        <taxon>Alveolata</taxon>
        <taxon>Dinophyceae</taxon>
        <taxon>Suessiales</taxon>
        <taxon>Symbiodiniaceae</taxon>
        <taxon>Durusdinium</taxon>
    </lineage>
</organism>
<evidence type="ECO:0000313" key="2">
    <source>
        <dbReference type="EMBL" id="CAK9066553.1"/>
    </source>
</evidence>
<dbReference type="Proteomes" id="UP001642484">
    <property type="component" value="Unassembled WGS sequence"/>
</dbReference>
<evidence type="ECO:0000259" key="1">
    <source>
        <dbReference type="Pfam" id="PF13519"/>
    </source>
</evidence>
<sequence>MQMPAVLKDQESAVLSILDIVSHSCRTVLQSLSPDDRLAIVTYSDQAQVVLPLTCMDAQGQGEAEAAVQKLRADGQTNLWQGQGWGSHQPQNPGRALCSLSKLLPGL</sequence>
<dbReference type="SUPFAM" id="SSF53300">
    <property type="entry name" value="vWA-like"/>
    <property type="match status" value="1"/>
</dbReference>
<reference evidence="2 3" key="1">
    <citation type="submission" date="2024-02" db="EMBL/GenBank/DDBJ databases">
        <authorList>
            <person name="Chen Y."/>
            <person name="Shah S."/>
            <person name="Dougan E. K."/>
            <person name="Thang M."/>
            <person name="Chan C."/>
        </authorList>
    </citation>
    <scope>NUCLEOTIDE SEQUENCE [LARGE SCALE GENOMIC DNA]</scope>
</reference>
<dbReference type="InterPro" id="IPR002035">
    <property type="entry name" value="VWF_A"/>
</dbReference>
<protein>
    <recommendedName>
        <fullName evidence="1">VWFA domain-containing protein</fullName>
    </recommendedName>
</protein>
<comment type="caution">
    <text evidence="2">The sequence shown here is derived from an EMBL/GenBank/DDBJ whole genome shotgun (WGS) entry which is preliminary data.</text>
</comment>
<dbReference type="Pfam" id="PF13519">
    <property type="entry name" value="VWA_2"/>
    <property type="match status" value="1"/>
</dbReference>
<gene>
    <name evidence="2" type="ORF">CCMP2556_LOCUS32690</name>
</gene>
<dbReference type="InterPro" id="IPR036465">
    <property type="entry name" value="vWFA_dom_sf"/>
</dbReference>
<evidence type="ECO:0000313" key="3">
    <source>
        <dbReference type="Proteomes" id="UP001642484"/>
    </source>
</evidence>
<dbReference type="PANTHER" id="PTHR10579:SF43">
    <property type="entry name" value="ZINC FINGER (C3HC4-TYPE RING FINGER) FAMILY PROTEIN"/>
    <property type="match status" value="1"/>
</dbReference>
<name>A0ABP0NRZ0_9DINO</name>
<feature type="domain" description="VWFA" evidence="1">
    <location>
        <begin position="18"/>
        <end position="79"/>
    </location>
</feature>
<dbReference type="PANTHER" id="PTHR10579">
    <property type="entry name" value="CALCIUM-ACTIVATED CHLORIDE CHANNEL REGULATOR"/>
    <property type="match status" value="1"/>
</dbReference>
<dbReference type="Gene3D" id="3.40.50.410">
    <property type="entry name" value="von Willebrand factor, type A domain"/>
    <property type="match status" value="1"/>
</dbReference>
<dbReference type="InterPro" id="IPR051266">
    <property type="entry name" value="CLCR"/>
</dbReference>
<proteinExistence type="predicted"/>